<dbReference type="EMBL" id="LAZR01012116">
    <property type="protein sequence ID" value="KKM39545.1"/>
    <property type="molecule type" value="Genomic_DNA"/>
</dbReference>
<comment type="caution">
    <text evidence="1">The sequence shown here is derived from an EMBL/GenBank/DDBJ whole genome shotgun (WGS) entry which is preliminary data.</text>
</comment>
<gene>
    <name evidence="1" type="ORF">LCGC14_1564240</name>
</gene>
<proteinExistence type="predicted"/>
<name>A0A0F9L2L2_9ZZZZ</name>
<protein>
    <submittedName>
        <fullName evidence="1">Uncharacterized protein</fullName>
    </submittedName>
</protein>
<organism evidence="1">
    <name type="scientific">marine sediment metagenome</name>
    <dbReference type="NCBI Taxonomy" id="412755"/>
    <lineage>
        <taxon>unclassified sequences</taxon>
        <taxon>metagenomes</taxon>
        <taxon>ecological metagenomes</taxon>
    </lineage>
</organism>
<sequence length="150" mass="16886">MVGEDYDHDGDLEARQEAWVERQSYDVAPYGDLDVDLTDRPDGWEELTEAQRASYTEMQRTSQQAAVILQKIEAAGIDYHESNKEAPSIRLKAKDCFTLMGWIINLQNIGDLLSAQLQSAEATIGAQKVALDEYEEKTGRKLWTPGPVRP</sequence>
<evidence type="ECO:0000313" key="1">
    <source>
        <dbReference type="EMBL" id="KKM39545.1"/>
    </source>
</evidence>
<dbReference type="AlphaFoldDB" id="A0A0F9L2L2"/>
<accession>A0A0F9L2L2</accession>
<reference evidence="1" key="1">
    <citation type="journal article" date="2015" name="Nature">
        <title>Complex archaea that bridge the gap between prokaryotes and eukaryotes.</title>
        <authorList>
            <person name="Spang A."/>
            <person name="Saw J.H."/>
            <person name="Jorgensen S.L."/>
            <person name="Zaremba-Niedzwiedzka K."/>
            <person name="Martijn J."/>
            <person name="Lind A.E."/>
            <person name="van Eijk R."/>
            <person name="Schleper C."/>
            <person name="Guy L."/>
            <person name="Ettema T.J."/>
        </authorList>
    </citation>
    <scope>NUCLEOTIDE SEQUENCE</scope>
</reference>